<evidence type="ECO:0000256" key="5">
    <source>
        <dbReference type="ARBA" id="ARBA00023273"/>
    </source>
</evidence>
<evidence type="ECO:0000256" key="1">
    <source>
        <dbReference type="ARBA" id="ARBA00004430"/>
    </source>
</evidence>
<accession>V9KMI1</accession>
<keyword evidence="6" id="KW-0175">Coiled coil</keyword>
<feature type="region of interest" description="Disordered" evidence="7">
    <location>
        <begin position="194"/>
        <end position="244"/>
    </location>
</feature>
<protein>
    <submittedName>
        <fullName evidence="8">Radial spoke head protein 4-like A</fullName>
    </submittedName>
</protein>
<evidence type="ECO:0000256" key="3">
    <source>
        <dbReference type="ARBA" id="ARBA00023069"/>
    </source>
</evidence>
<comment type="subcellular location">
    <subcellularLocation>
        <location evidence="1">Cytoplasm</location>
        <location evidence="1">Cytoskeleton</location>
        <location evidence="1">Cilium axoneme</location>
    </subcellularLocation>
</comment>
<feature type="compositionally biased region" description="Polar residues" evidence="7">
    <location>
        <begin position="479"/>
        <end position="491"/>
    </location>
</feature>
<name>V9KMI1_CALMI</name>
<keyword evidence="2" id="KW-0963">Cytoplasm</keyword>
<evidence type="ECO:0000313" key="8">
    <source>
        <dbReference type="EMBL" id="AFO99713.1"/>
    </source>
</evidence>
<organism evidence="8">
    <name type="scientific">Callorhinchus milii</name>
    <name type="common">Ghost shark</name>
    <dbReference type="NCBI Taxonomy" id="7868"/>
    <lineage>
        <taxon>Eukaryota</taxon>
        <taxon>Metazoa</taxon>
        <taxon>Chordata</taxon>
        <taxon>Craniata</taxon>
        <taxon>Vertebrata</taxon>
        <taxon>Chondrichthyes</taxon>
        <taxon>Holocephali</taxon>
        <taxon>Chimaeriformes</taxon>
        <taxon>Callorhinchidae</taxon>
        <taxon>Callorhinchus</taxon>
    </lineage>
</organism>
<dbReference type="Pfam" id="PF04712">
    <property type="entry name" value="Radial_spoke"/>
    <property type="match status" value="1"/>
</dbReference>
<dbReference type="PANTHER" id="PTHR13159">
    <property type="entry name" value="RADIAL SPOKEHEAD-RELATED"/>
    <property type="match status" value="1"/>
</dbReference>
<dbReference type="AlphaFoldDB" id="V9KMI1"/>
<feature type="region of interest" description="Disordered" evidence="7">
    <location>
        <begin position="479"/>
        <end position="498"/>
    </location>
</feature>
<evidence type="ECO:0000256" key="4">
    <source>
        <dbReference type="ARBA" id="ARBA00023212"/>
    </source>
</evidence>
<keyword evidence="3" id="KW-0969">Cilium</keyword>
<keyword evidence="4" id="KW-0206">Cytoskeleton</keyword>
<dbReference type="EMBL" id="JW867196">
    <property type="protein sequence ID" value="AFO99713.1"/>
    <property type="molecule type" value="mRNA"/>
</dbReference>
<dbReference type="CDD" id="cd22963">
    <property type="entry name" value="DD_CrRSP4-like"/>
    <property type="match status" value="1"/>
</dbReference>
<dbReference type="GO" id="GO:0035082">
    <property type="term" value="P:axoneme assembly"/>
    <property type="evidence" value="ECO:0007669"/>
    <property type="project" value="TreeGrafter"/>
</dbReference>
<feature type="compositionally biased region" description="Acidic residues" evidence="7">
    <location>
        <begin position="389"/>
        <end position="407"/>
    </location>
</feature>
<dbReference type="GO" id="GO:0060294">
    <property type="term" value="P:cilium movement involved in cell motility"/>
    <property type="evidence" value="ECO:0007669"/>
    <property type="project" value="InterPro"/>
</dbReference>
<evidence type="ECO:0000256" key="7">
    <source>
        <dbReference type="SAM" id="MobiDB-lite"/>
    </source>
</evidence>
<dbReference type="PANTHER" id="PTHR13159:SF0">
    <property type="entry name" value="RADIAL SPOKE HEAD 6 HOMOLOG A"/>
    <property type="match status" value="1"/>
</dbReference>
<reference evidence="8" key="1">
    <citation type="journal article" date="2014" name="Nature">
        <title>Elephant shark genome provides unique insights into gnathostome evolution.</title>
        <authorList>
            <consortium name="International Elephant Shark Genome Sequencing Consortium"/>
            <person name="Venkatesh B."/>
            <person name="Lee A.P."/>
            <person name="Ravi V."/>
            <person name="Maurya A.K."/>
            <person name="Lian M.M."/>
            <person name="Swann J.B."/>
            <person name="Ohta Y."/>
            <person name="Flajnik M.F."/>
            <person name="Sutoh Y."/>
            <person name="Kasahara M."/>
            <person name="Hoon S."/>
            <person name="Gangu V."/>
            <person name="Roy S.W."/>
            <person name="Irimia M."/>
            <person name="Korzh V."/>
            <person name="Kondrychyn I."/>
            <person name="Lim Z.W."/>
            <person name="Tay B.H."/>
            <person name="Tohari S."/>
            <person name="Kong K.W."/>
            <person name="Ho S."/>
            <person name="Lorente-Galdos B."/>
            <person name="Quilez J."/>
            <person name="Marques-Bonet T."/>
            <person name="Raney B.J."/>
            <person name="Ingham P.W."/>
            <person name="Tay A."/>
            <person name="Hillier L.W."/>
            <person name="Minx P."/>
            <person name="Boehm T."/>
            <person name="Wilson R.K."/>
            <person name="Brenner S."/>
            <person name="Warren W.C."/>
        </authorList>
    </citation>
    <scope>NUCLEOTIDE SEQUENCE</scope>
    <source>
        <tissue evidence="8">Kidney</tissue>
    </source>
</reference>
<proteinExistence type="evidence at transcript level"/>
<evidence type="ECO:0000256" key="6">
    <source>
        <dbReference type="SAM" id="Coils"/>
    </source>
</evidence>
<feature type="compositionally biased region" description="Acidic residues" evidence="7">
    <location>
        <begin position="195"/>
        <end position="224"/>
    </location>
</feature>
<evidence type="ECO:0000256" key="2">
    <source>
        <dbReference type="ARBA" id="ARBA00022490"/>
    </source>
</evidence>
<sequence length="610" mass="68991">MALNYEPEAQGTLQKESGAEAEVALAYPSELEIQNAKAYLLTASTQSNLNLYDHLAEVLTKILNERPMDVVDIFEDLSRDVKTMMFTEKLDTLQDDWETSFAYSLAEVQKSLFIKPEEEEVENEEEVVETPLPNVMELAFYFEQAGVGLSREEMYRIFLALKQLCSTQPLQRCRFWGKILGTGANYLIAEVEFREGEEEEEEVTEEDDESKGEDEEKKDEDIDLEDKPPASTYKPPPVIPKESNRTGANKYTYFVCNEPAKMWLKLPSVTPAQINAARKIKKFFTGNLVNPVLSYPPFPGNEINYLRAQIARISAGTLVSPLGFYQFGEEEEEEEEGAVRDTYEENPEYEGLTVTDLVENLSNWVHHTLHILPQGRCVWFNPMQKKEEENEEEEEEEENELPDEPEPEVGPPLLTPLSEDADIDQIAPWSAQISSNLVPQYAIAVLRSNLWLGAYTFSTGRKFENIYLGWGHKYSPENYSPSAPPLSQNEYASGPEITEVDDPSVEEEQALKAAMEEKLAAAEQAEEVEEEEESECEWGTIEGVIEDEEVTGEGTGAEEEIVGGSEWERWTPGETTGKTDARDRIKMVFAGWDRGICTCFYFACGWGVCA</sequence>
<keyword evidence="5" id="KW-0966">Cell projection</keyword>
<feature type="region of interest" description="Disordered" evidence="7">
    <location>
        <begin position="385"/>
        <end position="417"/>
    </location>
</feature>
<feature type="coiled-coil region" evidence="6">
    <location>
        <begin position="505"/>
        <end position="535"/>
    </location>
</feature>
<dbReference type="InterPro" id="IPR006802">
    <property type="entry name" value="Radial_spoke"/>
</dbReference>
<dbReference type="GO" id="GO:0001534">
    <property type="term" value="C:radial spoke"/>
    <property type="evidence" value="ECO:0007669"/>
    <property type="project" value="InterPro"/>
</dbReference>